<dbReference type="EMBL" id="JACDUS010000007">
    <property type="protein sequence ID" value="MBA2882112.1"/>
    <property type="molecule type" value="Genomic_DNA"/>
</dbReference>
<sequence length="113" mass="12483">MMKLFAAPSHPAWQMSEPVYVIRYGKFFRTVYHPEGWSDVPDYELSVDGRIYRTPHHKLGASEEADYVIGRDHGLYRAAGHPDKDDASAAAPVFPFHSACSSVAASTSPSASR</sequence>
<gene>
    <name evidence="1" type="ORF">HNR65_002453</name>
</gene>
<dbReference type="RefSeq" id="WP_181551766.1">
    <property type="nucleotide sequence ID" value="NZ_JACDUS010000007.1"/>
</dbReference>
<dbReference type="Proteomes" id="UP000525298">
    <property type="component" value="Unassembled WGS sequence"/>
</dbReference>
<protein>
    <submittedName>
        <fullName evidence="1">Uncharacterized protein</fullName>
    </submittedName>
</protein>
<keyword evidence="2" id="KW-1185">Reference proteome</keyword>
<organism evidence="1 2">
    <name type="scientific">Desulfosalsimonas propionicica</name>
    <dbReference type="NCBI Taxonomy" id="332175"/>
    <lineage>
        <taxon>Bacteria</taxon>
        <taxon>Pseudomonadati</taxon>
        <taxon>Thermodesulfobacteriota</taxon>
        <taxon>Desulfobacteria</taxon>
        <taxon>Desulfobacterales</taxon>
        <taxon>Desulfosalsimonadaceae</taxon>
        <taxon>Desulfosalsimonas</taxon>
    </lineage>
</organism>
<accession>A0A7W0CAF7</accession>
<evidence type="ECO:0000313" key="1">
    <source>
        <dbReference type="EMBL" id="MBA2882112.1"/>
    </source>
</evidence>
<name>A0A7W0CAF7_9BACT</name>
<dbReference type="AlphaFoldDB" id="A0A7W0CAF7"/>
<reference evidence="1 2" key="1">
    <citation type="submission" date="2020-07" db="EMBL/GenBank/DDBJ databases">
        <title>Genomic Encyclopedia of Type Strains, Phase IV (KMG-IV): sequencing the most valuable type-strain genomes for metagenomic binning, comparative biology and taxonomic classification.</title>
        <authorList>
            <person name="Goeker M."/>
        </authorList>
    </citation>
    <scope>NUCLEOTIDE SEQUENCE [LARGE SCALE GENOMIC DNA]</scope>
    <source>
        <strain evidence="1 2">DSM 17721</strain>
    </source>
</reference>
<proteinExistence type="predicted"/>
<evidence type="ECO:0000313" key="2">
    <source>
        <dbReference type="Proteomes" id="UP000525298"/>
    </source>
</evidence>
<comment type="caution">
    <text evidence="1">The sequence shown here is derived from an EMBL/GenBank/DDBJ whole genome shotgun (WGS) entry which is preliminary data.</text>
</comment>